<feature type="region of interest" description="Disordered" evidence="1">
    <location>
        <begin position="1250"/>
        <end position="1347"/>
    </location>
</feature>
<feature type="compositionally biased region" description="Low complexity" evidence="1">
    <location>
        <begin position="676"/>
        <end position="685"/>
    </location>
</feature>
<dbReference type="PANTHER" id="PTHR13526">
    <property type="entry name" value="TRANSCRIPTION FACTOR SPT20 HOMOLOG"/>
    <property type="match status" value="1"/>
</dbReference>
<feature type="region of interest" description="Disordered" evidence="1">
    <location>
        <begin position="598"/>
        <end position="640"/>
    </location>
</feature>
<dbReference type="GO" id="GO:0000124">
    <property type="term" value="C:SAGA complex"/>
    <property type="evidence" value="ECO:0007669"/>
    <property type="project" value="InterPro"/>
</dbReference>
<evidence type="ECO:0000256" key="1">
    <source>
        <dbReference type="SAM" id="MobiDB-lite"/>
    </source>
</evidence>
<organism evidence="5 6">
    <name type="scientific">Vigna angularis var. angularis</name>
    <dbReference type="NCBI Taxonomy" id="157739"/>
    <lineage>
        <taxon>Eukaryota</taxon>
        <taxon>Viridiplantae</taxon>
        <taxon>Streptophyta</taxon>
        <taxon>Embryophyta</taxon>
        <taxon>Tracheophyta</taxon>
        <taxon>Spermatophyta</taxon>
        <taxon>Magnoliopsida</taxon>
        <taxon>eudicotyledons</taxon>
        <taxon>Gunneridae</taxon>
        <taxon>Pentapetalae</taxon>
        <taxon>rosids</taxon>
        <taxon>fabids</taxon>
        <taxon>Fabales</taxon>
        <taxon>Fabaceae</taxon>
        <taxon>Papilionoideae</taxon>
        <taxon>50 kb inversion clade</taxon>
        <taxon>NPAAA clade</taxon>
        <taxon>indigoferoid/millettioid clade</taxon>
        <taxon>Phaseoleae</taxon>
        <taxon>Vigna</taxon>
    </lineage>
</organism>
<evidence type="ECO:0000313" key="5">
    <source>
        <dbReference type="EMBL" id="BAT98267.1"/>
    </source>
</evidence>
<feature type="region of interest" description="Disordered" evidence="1">
    <location>
        <begin position="663"/>
        <end position="713"/>
    </location>
</feature>
<evidence type="ECO:0000256" key="2">
    <source>
        <dbReference type="SAM" id="Phobius"/>
    </source>
</evidence>
<feature type="domain" description="Spt20-like SEP" evidence="3">
    <location>
        <begin position="132"/>
        <end position="284"/>
    </location>
</feature>
<proteinExistence type="predicted"/>
<keyword evidence="6" id="KW-1185">Reference proteome</keyword>
<reference evidence="5 6" key="1">
    <citation type="journal article" date="2015" name="Sci. Rep.">
        <title>The power of single molecule real-time sequencing technology in the de novo assembly of a eukaryotic genome.</title>
        <authorList>
            <person name="Sakai H."/>
            <person name="Naito K."/>
            <person name="Ogiso-Tanaka E."/>
            <person name="Takahashi Y."/>
            <person name="Iseki K."/>
            <person name="Muto C."/>
            <person name="Satou K."/>
            <person name="Teruya K."/>
            <person name="Shiroma A."/>
            <person name="Shimoji M."/>
            <person name="Hirano T."/>
            <person name="Itoh T."/>
            <person name="Kaga A."/>
            <person name="Tomooka N."/>
        </authorList>
    </citation>
    <scope>NUCLEOTIDE SEQUENCE [LARGE SCALE GENOMIC DNA]</scope>
    <source>
        <strain evidence="6">cv. Shumari</strain>
    </source>
</reference>
<dbReference type="PANTHER" id="PTHR13526:SF8">
    <property type="entry name" value="TRANSCRIPTION FACTOR SPT20 HOMOLOG"/>
    <property type="match status" value="1"/>
</dbReference>
<keyword evidence="2" id="KW-0812">Transmembrane</keyword>
<feature type="compositionally biased region" description="Polar residues" evidence="1">
    <location>
        <begin position="663"/>
        <end position="675"/>
    </location>
</feature>
<dbReference type="EMBL" id="AP015042">
    <property type="protein sequence ID" value="BAT98267.1"/>
    <property type="molecule type" value="Genomic_DNA"/>
</dbReference>
<dbReference type="OrthoDB" id="1932706at2759"/>
<keyword evidence="2" id="KW-1133">Transmembrane helix</keyword>
<feature type="compositionally biased region" description="Polar residues" evidence="1">
    <location>
        <begin position="1270"/>
        <end position="1296"/>
    </location>
</feature>
<dbReference type="InterPro" id="IPR021950">
    <property type="entry name" value="Spt20"/>
</dbReference>
<evidence type="ECO:0000259" key="4">
    <source>
        <dbReference type="Pfam" id="PF20474"/>
    </source>
</evidence>
<sequence length="1347" mass="146936">MESKEHLMLCATLLVSLSLYFYIYICCVELKRFNSTQHSTFDSLSLLRCFCFWLISRVLLSLLFPSKLCSHSMGVSFKVSKTGTRFRPKSIPQPHEAASDNSKSQSGLVEAGEKIAQIPQSSSSETLSLAEREASFTLNLFADGYSIGKPSENDAANQTKYQDFPKLLHPYDRSSESLFLAIESGHLPGDILDDIPAKYLDGALICEVHDYRRCSFEKGSSVSAEGSPTVSKVCLKMSLENIVKDIPSITDKSWTYGDLMEVESKILKSLQPRLHLDPIPKLDRLCESPLPAKLNLPRKRLRNMPEFAVTSTNKIHGKKVCIDRVQEASISRLGDLGNTSSNAIVQQTHENPSMQNLTPNIAMALRPKNFIPDSSIPNFPMMSHQQRYAMAVGTTRSLQEQGPVPSINSSGASPSAQDVMISYADHANSSASLHGKRDQDGQASPLPNIAKRMRPTAAVVEAMQHQQIGSHVESLQGTDMNWQNTLQQQALARGIQYGSGGIQKFPQQVFEGGMNQEMGPVSFTSGQQGMRLVAKEEQFEIDKVDSAETNRNRSEIEIETNILDPQQLRLQQRLPQHAFMRPNFPQAAWNLGQHIEKDTKKDDQHQKRKSVQSPRLSTGALPHSPLSSKSGEFSNGAMGPSFGPSSMAAVGTVQKDKTAMVSVPTTVGTPSSDSTQRQQQQAQLAAKRKSNSLPKTPAMNGVGSPASVGTTSVPLNANSPSVVTSSLVDQGLQNMLERFSKIEMVTMRHQLNFKKNRVEDFQMKKQNAYVTTHIAPHIANSTNNEGVIDDSISLSKSLIGGSMNACKMRIITLCVPERVVQGNHVSLVPRLRTRMIIFEKSDGTVALYYGDVEDADYLAAEDYLLTLPNTHSADLLAQQFCSQMIREGYVKEDDRIQLKPNLVNLPSGNQSTAPNNVVVEMQQYGESVPGQSSNEIAKPVSGNNASINLSQNLVTNSRMLPPGNPQALQISQGLLSGVSMSSRPQQLDSQQTVQHQQQQMQQNQHTLIQQQNSQFQRSSMMLGTNQLSHLNPVGQNSNMPLGNHMLNKSSALQIQMYQQQQQQQPQMQRKMVGLGTNVGMGNLRNNLVGLAPMGNTMGMGGARGGIGGSGISAPMTSIAGMGNMGQNPMNLSQTSNITNSISQQFRSGSLNSTSAEILSKLRLVPTRSMMGSPQSNLAGISGARQMHPGPAGLSIMGRTNAMQRPMGPPKMMAGMNLYMNQQQQQHQQPQQQQLQLQQQLQQQQQQETSSQLQAVVSPPQVGSPSMGVPQLNQQTHQQASPQQISQRTPMSPQISSGAIHAISAGNPEACPASPQLSSQTLGSVSSITNSPMDMQGVNKSNSVSNAQ</sequence>
<gene>
    <name evidence="5" type="primary">Vigan.09G191000</name>
    <name evidence="5" type="ORF">VIGAN_09191000</name>
</gene>
<dbReference type="Pfam" id="PF20474">
    <property type="entry name" value="PHL"/>
    <property type="match status" value="1"/>
</dbReference>
<name>A0A0S3SZV2_PHAAN</name>
<dbReference type="GO" id="GO:0003712">
    <property type="term" value="F:transcription coregulator activity"/>
    <property type="evidence" value="ECO:0007669"/>
    <property type="project" value="InterPro"/>
</dbReference>
<dbReference type="Pfam" id="PF12090">
    <property type="entry name" value="Spt20_SEP"/>
    <property type="match status" value="1"/>
</dbReference>
<feature type="compositionally biased region" description="Polar residues" evidence="1">
    <location>
        <begin position="1314"/>
        <end position="1347"/>
    </location>
</feature>
<evidence type="ECO:0000313" key="6">
    <source>
        <dbReference type="Proteomes" id="UP000291084"/>
    </source>
</evidence>
<accession>A0A0S3SZV2</accession>
<feature type="transmembrane region" description="Helical" evidence="2">
    <location>
        <begin position="6"/>
        <end position="25"/>
    </location>
</feature>
<evidence type="ECO:0000259" key="3">
    <source>
        <dbReference type="Pfam" id="PF12090"/>
    </source>
</evidence>
<protein>
    <submittedName>
        <fullName evidence="5">Uncharacterized protein</fullName>
    </submittedName>
</protein>
<dbReference type="InterPro" id="IPR046467">
    <property type="entry name" value="PHL_dom"/>
</dbReference>
<dbReference type="Proteomes" id="UP000291084">
    <property type="component" value="Chromosome 9"/>
</dbReference>
<feature type="compositionally biased region" description="Low complexity" evidence="1">
    <location>
        <begin position="985"/>
        <end position="1014"/>
    </location>
</feature>
<feature type="region of interest" description="Disordered" evidence="1">
    <location>
        <begin position="980"/>
        <end position="1015"/>
    </location>
</feature>
<keyword evidence="2" id="KW-0472">Membrane</keyword>
<dbReference type="GO" id="GO:0006357">
    <property type="term" value="P:regulation of transcription by RNA polymerase II"/>
    <property type="evidence" value="ECO:0007669"/>
    <property type="project" value="TreeGrafter"/>
</dbReference>
<feature type="domain" description="PHL" evidence="4">
    <location>
        <begin position="748"/>
        <end position="900"/>
    </location>
</feature>
<dbReference type="InterPro" id="IPR046468">
    <property type="entry name" value="Spt20-like_SEP"/>
</dbReference>